<gene>
    <name evidence="4" type="ORF">RM445_12210</name>
</gene>
<dbReference type="PROSITE" id="PS50043">
    <property type="entry name" value="HTH_LUXR_2"/>
    <property type="match status" value="1"/>
</dbReference>
<dbReference type="PRINTS" id="PR00038">
    <property type="entry name" value="HTHLUXR"/>
</dbReference>
<dbReference type="Pfam" id="PF13191">
    <property type="entry name" value="AAA_16"/>
    <property type="match status" value="1"/>
</dbReference>
<keyword evidence="5" id="KW-1185">Reference proteome</keyword>
<dbReference type="Gene3D" id="3.40.50.300">
    <property type="entry name" value="P-loop containing nucleotide triphosphate hydrolases"/>
    <property type="match status" value="1"/>
</dbReference>
<dbReference type="SUPFAM" id="SSF46894">
    <property type="entry name" value="C-terminal effector domain of the bipartite response regulators"/>
    <property type="match status" value="1"/>
</dbReference>
<organism evidence="4 5">
    <name type="scientific">Pseudonocardia charpentierae</name>
    <dbReference type="NCBI Taxonomy" id="3075545"/>
    <lineage>
        <taxon>Bacteria</taxon>
        <taxon>Bacillati</taxon>
        <taxon>Actinomycetota</taxon>
        <taxon>Actinomycetes</taxon>
        <taxon>Pseudonocardiales</taxon>
        <taxon>Pseudonocardiaceae</taxon>
        <taxon>Pseudonocardia</taxon>
    </lineage>
</organism>
<dbReference type="CDD" id="cd06170">
    <property type="entry name" value="LuxR_C_like"/>
    <property type="match status" value="1"/>
</dbReference>
<dbReference type="Gene3D" id="1.25.40.10">
    <property type="entry name" value="Tetratricopeptide repeat domain"/>
    <property type="match status" value="1"/>
</dbReference>
<evidence type="ECO:0000313" key="5">
    <source>
        <dbReference type="Proteomes" id="UP001183202"/>
    </source>
</evidence>
<reference evidence="5" key="1">
    <citation type="submission" date="2023-07" db="EMBL/GenBank/DDBJ databases">
        <title>30 novel species of actinomycetes from the DSMZ collection.</title>
        <authorList>
            <person name="Nouioui I."/>
        </authorList>
    </citation>
    <scope>NUCLEOTIDE SEQUENCE [LARGE SCALE GENOMIC DNA]</scope>
    <source>
        <strain evidence="5">DSM 45834</strain>
    </source>
</reference>
<dbReference type="InterPro" id="IPR000792">
    <property type="entry name" value="Tscrpt_reg_LuxR_C"/>
</dbReference>
<dbReference type="SUPFAM" id="SSF48452">
    <property type="entry name" value="TPR-like"/>
    <property type="match status" value="1"/>
</dbReference>
<dbReference type="Proteomes" id="UP001183202">
    <property type="component" value="Unassembled WGS sequence"/>
</dbReference>
<dbReference type="InterPro" id="IPR027417">
    <property type="entry name" value="P-loop_NTPase"/>
</dbReference>
<accession>A0ABU2N8L8</accession>
<dbReference type="EMBL" id="JAVREJ010000007">
    <property type="protein sequence ID" value="MDT0350286.1"/>
    <property type="molecule type" value="Genomic_DNA"/>
</dbReference>
<protein>
    <submittedName>
        <fullName evidence="4">AAA family ATPase</fullName>
    </submittedName>
</protein>
<dbReference type="PANTHER" id="PTHR16305">
    <property type="entry name" value="TESTICULAR SOLUBLE ADENYLYL CYCLASE"/>
    <property type="match status" value="1"/>
</dbReference>
<dbReference type="Pfam" id="PF00196">
    <property type="entry name" value="GerE"/>
    <property type="match status" value="1"/>
</dbReference>
<keyword evidence="2" id="KW-0067">ATP-binding</keyword>
<dbReference type="InterPro" id="IPR011990">
    <property type="entry name" value="TPR-like_helical_dom_sf"/>
</dbReference>
<dbReference type="PANTHER" id="PTHR16305:SF35">
    <property type="entry name" value="TRANSCRIPTIONAL ACTIVATOR DOMAIN"/>
    <property type="match status" value="1"/>
</dbReference>
<dbReference type="SUPFAM" id="SSF52540">
    <property type="entry name" value="P-loop containing nucleoside triphosphate hydrolases"/>
    <property type="match status" value="1"/>
</dbReference>
<keyword evidence="1" id="KW-0547">Nucleotide-binding</keyword>
<sequence length="857" mass="90990">MRLLEREHPLDVLEKHVRGAIAGHGSVVLVAGEAGIGKTVLLRAFVDRVRDRAQPLWGMCDSLSTPRPLGPLRDVAHDLDPSVPELLRGTAAPHEIFAATLDALRTRPRVLVVEDLHWGDEATLDLVRFLARRIATLPLLLVLSYRDTLDLDHPLRAVLGDLVASPEARRLQLTPLSRAAVAALLDGHGPDPAEVHRRTAGNPFFVSQILAQPGSPLPESVRDAVLARITGLDPSARQCLELLSCTPEPVGRELLDALDVSPSVVGALAAVGLVDRHGRGVAFRHEIARCAVLEATAPGSESALHAAMIDALEAAGGDASVLAHHAAAAGDTSRALRYAADAAAEASRSGAHREAVAFFETALRHVGNDAATRAGLLEALSLDLYLTDRLHDAIAAREQALELRRALGEIVAVGAGHTALAGFAWYAADRALAAQHVDAAVEILSSADDPRALGFALSRHAFLAAWAGDTAEARRAGERVTAIAGDLDGDAVLRGTASIGVAVARLLEGDLSGRADLLDATAVGLQFRLDDLATTPMSNLCHYDVEHGRLGDAEESVAQALRISEERDTPICTAYQLGVRARLRLLQGRWTEADDDARAVLRSGDLPMSQLWPHLVLGVLVARQDGLPANPHLDELWRLVAKFDNPGMVAAAAAAFAENAWITRRPDPRLDDRLVTGLFARTYAGRDAALGPLVRWSRRLADAGIHRAAWASGATAPVADDQPYERAMALWDAGSTDDLLAALPLLDDLDARAVSALFRARLREAGVSSVPRGRLPATRANPAGLTARQLDVLALLTEGLSNSDIAARLVISPKTADHHVSAILAKLDVRTRGEAAAVARRLGVVDAPVDTPETARA</sequence>
<dbReference type="InterPro" id="IPR036388">
    <property type="entry name" value="WH-like_DNA-bd_sf"/>
</dbReference>
<dbReference type="RefSeq" id="WP_311556321.1">
    <property type="nucleotide sequence ID" value="NZ_JAVREJ010000007.1"/>
</dbReference>
<dbReference type="Gene3D" id="1.10.10.10">
    <property type="entry name" value="Winged helix-like DNA-binding domain superfamily/Winged helix DNA-binding domain"/>
    <property type="match status" value="1"/>
</dbReference>
<feature type="domain" description="HTH luxR-type" evidence="3">
    <location>
        <begin position="778"/>
        <end position="843"/>
    </location>
</feature>
<dbReference type="InterPro" id="IPR041664">
    <property type="entry name" value="AAA_16"/>
</dbReference>
<evidence type="ECO:0000256" key="1">
    <source>
        <dbReference type="ARBA" id="ARBA00022741"/>
    </source>
</evidence>
<proteinExistence type="predicted"/>
<evidence type="ECO:0000313" key="4">
    <source>
        <dbReference type="EMBL" id="MDT0350286.1"/>
    </source>
</evidence>
<dbReference type="SMART" id="SM00421">
    <property type="entry name" value="HTH_LUXR"/>
    <property type="match status" value="1"/>
</dbReference>
<comment type="caution">
    <text evidence="4">The sequence shown here is derived from an EMBL/GenBank/DDBJ whole genome shotgun (WGS) entry which is preliminary data.</text>
</comment>
<evidence type="ECO:0000256" key="2">
    <source>
        <dbReference type="ARBA" id="ARBA00022840"/>
    </source>
</evidence>
<evidence type="ECO:0000259" key="3">
    <source>
        <dbReference type="PROSITE" id="PS50043"/>
    </source>
</evidence>
<dbReference type="InterPro" id="IPR016032">
    <property type="entry name" value="Sig_transdc_resp-reg_C-effctor"/>
</dbReference>
<name>A0ABU2N8L8_9PSEU</name>